<dbReference type="Proteomes" id="UP000607653">
    <property type="component" value="Unassembled WGS sequence"/>
</dbReference>
<accession>A0A822YJ03</accession>
<sequence length="111" mass="12145">MRYGQTKRKIEQRQISPVYLAEALRKPTDPPLLCTAATTGGEQWRICPSLFFLCVLAGPSGRSSSGGFPLFVLLKLSESRQILHCSSSLGPTKTHSKATVELNGLSQLRID</sequence>
<dbReference type="AlphaFoldDB" id="A0A822YJ03"/>
<evidence type="ECO:0000313" key="1">
    <source>
        <dbReference type="EMBL" id="DAD32472.1"/>
    </source>
</evidence>
<protein>
    <submittedName>
        <fullName evidence="1">Uncharacterized protein</fullName>
    </submittedName>
</protein>
<comment type="caution">
    <text evidence="1">The sequence shown here is derived from an EMBL/GenBank/DDBJ whole genome shotgun (WGS) entry which is preliminary data.</text>
</comment>
<evidence type="ECO:0000313" key="2">
    <source>
        <dbReference type="Proteomes" id="UP000607653"/>
    </source>
</evidence>
<gene>
    <name evidence="1" type="ORF">HUJ06_011323</name>
</gene>
<proteinExistence type="predicted"/>
<name>A0A822YJ03_NELNU</name>
<organism evidence="1 2">
    <name type="scientific">Nelumbo nucifera</name>
    <name type="common">Sacred lotus</name>
    <dbReference type="NCBI Taxonomy" id="4432"/>
    <lineage>
        <taxon>Eukaryota</taxon>
        <taxon>Viridiplantae</taxon>
        <taxon>Streptophyta</taxon>
        <taxon>Embryophyta</taxon>
        <taxon>Tracheophyta</taxon>
        <taxon>Spermatophyta</taxon>
        <taxon>Magnoliopsida</taxon>
        <taxon>Proteales</taxon>
        <taxon>Nelumbonaceae</taxon>
        <taxon>Nelumbo</taxon>
    </lineage>
</organism>
<reference evidence="1 2" key="1">
    <citation type="journal article" date="2020" name="Mol. Biol. Evol.">
        <title>Distinct Expression and Methylation Patterns for Genes with Different Fates following a Single Whole-Genome Duplication in Flowering Plants.</title>
        <authorList>
            <person name="Shi T."/>
            <person name="Rahmani R.S."/>
            <person name="Gugger P.F."/>
            <person name="Wang M."/>
            <person name="Li H."/>
            <person name="Zhang Y."/>
            <person name="Li Z."/>
            <person name="Wang Q."/>
            <person name="Van de Peer Y."/>
            <person name="Marchal K."/>
            <person name="Chen J."/>
        </authorList>
    </citation>
    <scope>NUCLEOTIDE SEQUENCE [LARGE SCALE GENOMIC DNA]</scope>
    <source>
        <tissue evidence="1">Leaf</tissue>
    </source>
</reference>
<keyword evidence="2" id="KW-1185">Reference proteome</keyword>
<dbReference type="EMBL" id="DUZY01000003">
    <property type="protein sequence ID" value="DAD32472.1"/>
    <property type="molecule type" value="Genomic_DNA"/>
</dbReference>